<keyword evidence="3" id="KW-1185">Reference proteome</keyword>
<evidence type="ECO:0000256" key="1">
    <source>
        <dbReference type="SAM" id="MobiDB-lite"/>
    </source>
</evidence>
<dbReference type="Proteomes" id="UP001352852">
    <property type="component" value="Unassembled WGS sequence"/>
</dbReference>
<protein>
    <submittedName>
        <fullName evidence="2">Uncharacterized protein</fullName>
    </submittedName>
</protein>
<feature type="region of interest" description="Disordered" evidence="1">
    <location>
        <begin position="79"/>
        <end position="117"/>
    </location>
</feature>
<dbReference type="EMBL" id="JAHUTJ010033715">
    <property type="protein sequence ID" value="MED6277400.1"/>
    <property type="molecule type" value="Genomic_DNA"/>
</dbReference>
<sequence length="117" mass="13399">MCVFFFRPSHGGSVDPPPLRLLLLPLTYPPTPHPPPPPFSFRNIDATKKYWNKRNNFLEALLKLHLVGEWQLVVNLPRSGGKHRGEGWPGWQRLSEERDAGDDSRIDNRVSTDETDT</sequence>
<gene>
    <name evidence="2" type="ORF">CHARACLAT_013061</name>
</gene>
<comment type="caution">
    <text evidence="2">The sequence shown here is derived from an EMBL/GenBank/DDBJ whole genome shotgun (WGS) entry which is preliminary data.</text>
</comment>
<evidence type="ECO:0000313" key="2">
    <source>
        <dbReference type="EMBL" id="MED6277400.1"/>
    </source>
</evidence>
<reference evidence="2 3" key="1">
    <citation type="submission" date="2021-06" db="EMBL/GenBank/DDBJ databases">
        <authorList>
            <person name="Palmer J.M."/>
        </authorList>
    </citation>
    <scope>NUCLEOTIDE SEQUENCE [LARGE SCALE GENOMIC DNA]</scope>
    <source>
        <strain evidence="2 3">CL_MEX2019</strain>
        <tissue evidence="2">Muscle</tissue>
    </source>
</reference>
<organism evidence="2 3">
    <name type="scientific">Characodon lateralis</name>
    <dbReference type="NCBI Taxonomy" id="208331"/>
    <lineage>
        <taxon>Eukaryota</taxon>
        <taxon>Metazoa</taxon>
        <taxon>Chordata</taxon>
        <taxon>Craniata</taxon>
        <taxon>Vertebrata</taxon>
        <taxon>Euteleostomi</taxon>
        <taxon>Actinopterygii</taxon>
        <taxon>Neopterygii</taxon>
        <taxon>Teleostei</taxon>
        <taxon>Neoteleostei</taxon>
        <taxon>Acanthomorphata</taxon>
        <taxon>Ovalentaria</taxon>
        <taxon>Atherinomorphae</taxon>
        <taxon>Cyprinodontiformes</taxon>
        <taxon>Goodeidae</taxon>
        <taxon>Characodon</taxon>
    </lineage>
</organism>
<accession>A0ABU7DSA0</accession>
<proteinExistence type="predicted"/>
<name>A0ABU7DSA0_9TELE</name>
<evidence type="ECO:0000313" key="3">
    <source>
        <dbReference type="Proteomes" id="UP001352852"/>
    </source>
</evidence>
<feature type="compositionally biased region" description="Basic and acidic residues" evidence="1">
    <location>
        <begin position="94"/>
        <end position="117"/>
    </location>
</feature>